<keyword evidence="4" id="KW-1185">Reference proteome</keyword>
<comment type="caution">
    <text evidence="3">The sequence shown here is derived from an EMBL/GenBank/DDBJ whole genome shotgun (WGS) entry which is preliminary data.</text>
</comment>
<evidence type="ECO:0000256" key="2">
    <source>
        <dbReference type="SAM" id="SignalP"/>
    </source>
</evidence>
<dbReference type="AlphaFoldDB" id="A0AAJ0B5F2"/>
<keyword evidence="2" id="KW-0732">Signal</keyword>
<dbReference type="EMBL" id="MU839841">
    <property type="protein sequence ID" value="KAK1751862.1"/>
    <property type="molecule type" value="Genomic_DNA"/>
</dbReference>
<sequence>MQDISRLLLLLVITSQLLFFALPLIDAGAAVPHLVCHHLTHSSSSSWNGQSKTQNRKAEREGMDGIGWIRYEPIRVWNGDGRSSSQF</sequence>
<organism evidence="3 4">
    <name type="scientific">Echria macrotheca</name>
    <dbReference type="NCBI Taxonomy" id="438768"/>
    <lineage>
        <taxon>Eukaryota</taxon>
        <taxon>Fungi</taxon>
        <taxon>Dikarya</taxon>
        <taxon>Ascomycota</taxon>
        <taxon>Pezizomycotina</taxon>
        <taxon>Sordariomycetes</taxon>
        <taxon>Sordariomycetidae</taxon>
        <taxon>Sordariales</taxon>
        <taxon>Schizotheciaceae</taxon>
        <taxon>Echria</taxon>
    </lineage>
</organism>
<name>A0AAJ0B5F2_9PEZI</name>
<feature type="chain" id="PRO_5042546483" description="Secreted protein" evidence="2">
    <location>
        <begin position="30"/>
        <end position="87"/>
    </location>
</feature>
<evidence type="ECO:0000313" key="3">
    <source>
        <dbReference type="EMBL" id="KAK1751862.1"/>
    </source>
</evidence>
<feature type="region of interest" description="Disordered" evidence="1">
    <location>
        <begin position="41"/>
        <end position="60"/>
    </location>
</feature>
<evidence type="ECO:0008006" key="5">
    <source>
        <dbReference type="Google" id="ProtNLM"/>
    </source>
</evidence>
<accession>A0AAJ0B5F2</accession>
<feature type="compositionally biased region" description="Polar residues" evidence="1">
    <location>
        <begin position="41"/>
        <end position="53"/>
    </location>
</feature>
<gene>
    <name evidence="3" type="ORF">QBC47DRAFT_391232</name>
</gene>
<dbReference type="Proteomes" id="UP001239445">
    <property type="component" value="Unassembled WGS sequence"/>
</dbReference>
<evidence type="ECO:0000256" key="1">
    <source>
        <dbReference type="SAM" id="MobiDB-lite"/>
    </source>
</evidence>
<protein>
    <recommendedName>
        <fullName evidence="5">Secreted protein</fullName>
    </recommendedName>
</protein>
<evidence type="ECO:0000313" key="4">
    <source>
        <dbReference type="Proteomes" id="UP001239445"/>
    </source>
</evidence>
<feature type="signal peptide" evidence="2">
    <location>
        <begin position="1"/>
        <end position="29"/>
    </location>
</feature>
<proteinExistence type="predicted"/>
<reference evidence="3" key="1">
    <citation type="submission" date="2023-06" db="EMBL/GenBank/DDBJ databases">
        <title>Genome-scale phylogeny and comparative genomics of the fungal order Sordariales.</title>
        <authorList>
            <consortium name="Lawrence Berkeley National Laboratory"/>
            <person name="Hensen N."/>
            <person name="Bonometti L."/>
            <person name="Westerberg I."/>
            <person name="Brannstrom I.O."/>
            <person name="Guillou S."/>
            <person name="Cros-Aarteil S."/>
            <person name="Calhoun S."/>
            <person name="Haridas S."/>
            <person name="Kuo A."/>
            <person name="Mondo S."/>
            <person name="Pangilinan J."/>
            <person name="Riley R."/>
            <person name="Labutti K."/>
            <person name="Andreopoulos B."/>
            <person name="Lipzen A."/>
            <person name="Chen C."/>
            <person name="Yanf M."/>
            <person name="Daum C."/>
            <person name="Ng V."/>
            <person name="Clum A."/>
            <person name="Steindorff A."/>
            <person name="Ohm R."/>
            <person name="Martin F."/>
            <person name="Silar P."/>
            <person name="Natvig D."/>
            <person name="Lalanne C."/>
            <person name="Gautier V."/>
            <person name="Ament-Velasquez S.L."/>
            <person name="Kruys A."/>
            <person name="Hutchinson M.I."/>
            <person name="Powell A.J."/>
            <person name="Barry K."/>
            <person name="Miller A.N."/>
            <person name="Grigoriev I.V."/>
            <person name="Debuchy R."/>
            <person name="Gladieux P."/>
            <person name="Thoren M.H."/>
            <person name="Johannesson H."/>
        </authorList>
    </citation>
    <scope>NUCLEOTIDE SEQUENCE</scope>
    <source>
        <strain evidence="3">PSN4</strain>
    </source>
</reference>